<keyword evidence="1 4" id="KW-0808">Transferase</keyword>
<feature type="compositionally biased region" description="Polar residues" evidence="5">
    <location>
        <begin position="57"/>
        <end position="66"/>
    </location>
</feature>
<accession>A0ABP1QDC8</accession>
<dbReference type="InterPro" id="IPR027417">
    <property type="entry name" value="P-loop_NTPase"/>
</dbReference>
<evidence type="ECO:0000256" key="3">
    <source>
        <dbReference type="ARBA" id="ARBA00022777"/>
    </source>
</evidence>
<reference evidence="6 7" key="1">
    <citation type="submission" date="2024-08" db="EMBL/GenBank/DDBJ databases">
        <authorList>
            <person name="Cucini C."/>
            <person name="Frati F."/>
        </authorList>
    </citation>
    <scope>NUCLEOTIDE SEQUENCE [LARGE SCALE GENOMIC DNA]</scope>
</reference>
<name>A0ABP1QDC8_9HEXA</name>
<organism evidence="6 7">
    <name type="scientific">Orchesella dallaii</name>
    <dbReference type="NCBI Taxonomy" id="48710"/>
    <lineage>
        <taxon>Eukaryota</taxon>
        <taxon>Metazoa</taxon>
        <taxon>Ecdysozoa</taxon>
        <taxon>Arthropoda</taxon>
        <taxon>Hexapoda</taxon>
        <taxon>Collembola</taxon>
        <taxon>Entomobryomorpha</taxon>
        <taxon>Entomobryoidea</taxon>
        <taxon>Orchesellidae</taxon>
        <taxon>Orchesellinae</taxon>
        <taxon>Orchesella</taxon>
    </lineage>
</organism>
<keyword evidence="3 4" id="KW-0418">Kinase</keyword>
<comment type="similarity">
    <text evidence="4">Belongs to the adenylate kinase family.</text>
</comment>
<comment type="caution">
    <text evidence="6">The sequence shown here is derived from an EMBL/GenBank/DDBJ whole genome shotgun (WGS) entry which is preliminary data.</text>
</comment>
<keyword evidence="2" id="KW-0547">Nucleotide-binding</keyword>
<dbReference type="SUPFAM" id="SSF52540">
    <property type="entry name" value="P-loop containing nucleoside triphosphate hydrolases"/>
    <property type="match status" value="2"/>
</dbReference>
<sequence length="572" mass="63993">MKNLPTFSCQGTLSVCVSIYCSEMGVCMGKETTLTSSDLDPDGRFIPSNATEEQDENAISSSNQGNHSEKMEMVDPPRVPIVFVLGGPGSGKITHCDRLVQERPGTVHINMTDLIQQHIVGNGMNENGNGLQDFGQITSASLIQMLQMEMKLASSSMNVKSGFIISGYPRSMRDVVEYERKVNRVDRVILLNWHLKILEKQIEYGSQLGDTVLQLARMELKNYSKHVLPVAEYFDQLKKLAVVDGERQPPEVYQDFLKQVDSVLNDPKGGEVPYRPTQQNDKVIRNAPIPVPSMPVKAPIKSKIDTEEGVGIKSSPNRLMVIWVIGGPGSNKSLLSSTYSQLNQKISSNIKCSWLSIGRELRGLFSLPDGETGYNMDAVDKAKSKLLQGELAPLDIVIEIIKRRVEELTLLTQHEKGQQNVLIIDGFPRSLQELKAFEEKFPSLKLLVRPPPCVLIDCTEVELGRSLGQRSVKLQGINEPLHKDLFTQQVIKKQLEIYRTVTLPTLKVLDDQERLTIIDGDIEDKSQIVQDFNLVMNTLITNKSKLHVNNDKTVRKPSTDTLKGMYLEIDNQ</sequence>
<dbReference type="EMBL" id="CAXLJM020000027">
    <property type="protein sequence ID" value="CAL8094677.1"/>
    <property type="molecule type" value="Genomic_DNA"/>
</dbReference>
<proteinExistence type="inferred from homology"/>
<evidence type="ECO:0000313" key="6">
    <source>
        <dbReference type="EMBL" id="CAL8094677.1"/>
    </source>
</evidence>
<keyword evidence="7" id="KW-1185">Reference proteome</keyword>
<dbReference type="PANTHER" id="PTHR23359">
    <property type="entry name" value="NUCLEOTIDE KINASE"/>
    <property type="match status" value="1"/>
</dbReference>
<evidence type="ECO:0000313" key="7">
    <source>
        <dbReference type="Proteomes" id="UP001642540"/>
    </source>
</evidence>
<gene>
    <name evidence="6" type="ORF">ODALV1_LOCUS8856</name>
</gene>
<dbReference type="Proteomes" id="UP001642540">
    <property type="component" value="Unassembled WGS sequence"/>
</dbReference>
<dbReference type="PRINTS" id="PR00094">
    <property type="entry name" value="ADENYLTKNASE"/>
</dbReference>
<evidence type="ECO:0000256" key="4">
    <source>
        <dbReference type="RuleBase" id="RU003330"/>
    </source>
</evidence>
<feature type="region of interest" description="Disordered" evidence="5">
    <location>
        <begin position="37"/>
        <end position="71"/>
    </location>
</feature>
<evidence type="ECO:0000256" key="1">
    <source>
        <dbReference type="ARBA" id="ARBA00022679"/>
    </source>
</evidence>
<protein>
    <recommendedName>
        <fullName evidence="8">Adenylate kinase isoenzyme 5</fullName>
    </recommendedName>
</protein>
<dbReference type="InterPro" id="IPR000850">
    <property type="entry name" value="Adenylat/UMP-CMP_kin"/>
</dbReference>
<evidence type="ECO:0000256" key="5">
    <source>
        <dbReference type="SAM" id="MobiDB-lite"/>
    </source>
</evidence>
<dbReference type="Pfam" id="PF00406">
    <property type="entry name" value="ADK"/>
    <property type="match status" value="2"/>
</dbReference>
<evidence type="ECO:0000256" key="2">
    <source>
        <dbReference type="ARBA" id="ARBA00022741"/>
    </source>
</evidence>
<evidence type="ECO:0008006" key="8">
    <source>
        <dbReference type="Google" id="ProtNLM"/>
    </source>
</evidence>
<dbReference type="Gene3D" id="3.40.50.300">
    <property type="entry name" value="P-loop containing nucleotide triphosphate hydrolases"/>
    <property type="match status" value="2"/>
</dbReference>